<evidence type="ECO:0000313" key="2">
    <source>
        <dbReference type="EMBL" id="TKC11878.1"/>
    </source>
</evidence>
<keyword evidence="3" id="KW-1185">Reference proteome</keyword>
<accession>A0A4U1CTV2</accession>
<gene>
    <name evidence="2" type="ORF">FA727_23735</name>
</gene>
<dbReference type="RefSeq" id="WP_136833909.1">
    <property type="nucleotide sequence ID" value="NZ_SWBM01000040.1"/>
</dbReference>
<feature type="non-terminal residue" evidence="2">
    <location>
        <position position="1"/>
    </location>
</feature>
<dbReference type="InterPro" id="IPR005162">
    <property type="entry name" value="Retrotrans_gag_dom"/>
</dbReference>
<evidence type="ECO:0000313" key="3">
    <source>
        <dbReference type="Proteomes" id="UP000307756"/>
    </source>
</evidence>
<protein>
    <recommendedName>
        <fullName evidence="1">Retrotransposon gag domain-containing protein</fullName>
    </recommendedName>
</protein>
<name>A0A4U1CTV2_9BACI</name>
<dbReference type="Pfam" id="PF03732">
    <property type="entry name" value="Retrotrans_gag"/>
    <property type="match status" value="1"/>
</dbReference>
<evidence type="ECO:0000259" key="1">
    <source>
        <dbReference type="Pfam" id="PF03732"/>
    </source>
</evidence>
<comment type="caution">
    <text evidence="2">The sequence shown here is derived from an EMBL/GenBank/DDBJ whole genome shotgun (WGS) entry which is preliminary data.</text>
</comment>
<reference evidence="2 3" key="1">
    <citation type="journal article" date="2011" name="J. Microbiol.">
        <title>Bacillus kyonggiensis sp. nov., isolated from soil of a lettuce field.</title>
        <authorList>
            <person name="Dong K."/>
            <person name="Lee S."/>
        </authorList>
    </citation>
    <scope>NUCLEOTIDE SEQUENCE [LARGE SCALE GENOMIC DNA]</scope>
    <source>
        <strain evidence="2 3">NB22</strain>
    </source>
</reference>
<dbReference type="AlphaFoldDB" id="A0A4U1CTV2"/>
<organism evidence="2 3">
    <name type="scientific">Robertmurraya kyonggiensis</name>
    <dbReference type="NCBI Taxonomy" id="1037680"/>
    <lineage>
        <taxon>Bacteria</taxon>
        <taxon>Bacillati</taxon>
        <taxon>Bacillota</taxon>
        <taxon>Bacilli</taxon>
        <taxon>Bacillales</taxon>
        <taxon>Bacillaceae</taxon>
        <taxon>Robertmurraya</taxon>
    </lineage>
</organism>
<dbReference type="OrthoDB" id="10015617at2"/>
<dbReference type="PANTHER" id="PTHR33223:SF11">
    <property type="entry name" value="ELEMENT PROTEIN, PUTATIVE-RELATED"/>
    <property type="match status" value="1"/>
</dbReference>
<dbReference type="Proteomes" id="UP000307756">
    <property type="component" value="Unassembled WGS sequence"/>
</dbReference>
<dbReference type="PANTHER" id="PTHR33223">
    <property type="entry name" value="CCHC-TYPE DOMAIN-CONTAINING PROTEIN"/>
    <property type="match status" value="1"/>
</dbReference>
<proteinExistence type="predicted"/>
<sequence length="291" mass="33178">EFVPYPKGFVPPSFAQFDGTGNPRQHLAQYRALCCNISNNNALLLRLFVTSLSGFAFEWYTNLPNGSFKTFKELEEVFVKRFVGVQKKITIHDLMTLQQKPTEAVVDYILRWRTLALKCEPPLQENHAVNLLLGRLTGSISLLLKLSSIFTFEKLLSKAASLQGEASSLILKEEPYEKARKKLTPSSKKPVDTISLTDKQVKGSEETLQVTPSPQKKNPLTFQERLDRIYSFKKDAVPKLFQLLIKAGMQLPEPKKPKEVSKTDDPTFCPYHRCLGHTIENCITFKDWLER</sequence>
<dbReference type="EMBL" id="SWBM01000040">
    <property type="protein sequence ID" value="TKC11878.1"/>
    <property type="molecule type" value="Genomic_DNA"/>
</dbReference>
<feature type="domain" description="Retrotransposon gag" evidence="1">
    <location>
        <begin position="46"/>
        <end position="127"/>
    </location>
</feature>